<evidence type="ECO:0000256" key="1">
    <source>
        <dbReference type="SAM" id="Phobius"/>
    </source>
</evidence>
<keyword evidence="4" id="KW-0540">Nuclease</keyword>
<feature type="transmembrane region" description="Helical" evidence="1">
    <location>
        <begin position="72"/>
        <end position="90"/>
    </location>
</feature>
<accession>A0ABW2A9E6</accession>
<organism evidence="4 5">
    <name type="scientific">Marinobacterium aestuariivivens</name>
    <dbReference type="NCBI Taxonomy" id="1698799"/>
    <lineage>
        <taxon>Bacteria</taxon>
        <taxon>Pseudomonadati</taxon>
        <taxon>Pseudomonadota</taxon>
        <taxon>Gammaproteobacteria</taxon>
        <taxon>Oceanospirillales</taxon>
        <taxon>Oceanospirillaceae</taxon>
        <taxon>Marinobacterium</taxon>
    </lineage>
</organism>
<dbReference type="SUPFAM" id="SSF57783">
    <property type="entry name" value="Zinc beta-ribbon"/>
    <property type="match status" value="1"/>
</dbReference>
<dbReference type="Gene3D" id="3.40.1350.10">
    <property type="match status" value="1"/>
</dbReference>
<dbReference type="GO" id="GO:0004519">
    <property type="term" value="F:endonuclease activity"/>
    <property type="evidence" value="ECO:0007669"/>
    <property type="project" value="UniProtKB-KW"/>
</dbReference>
<dbReference type="InterPro" id="IPR013498">
    <property type="entry name" value="Topo_IA_Znf"/>
</dbReference>
<dbReference type="Pfam" id="PF04471">
    <property type="entry name" value="Mrr_cat"/>
    <property type="match status" value="1"/>
</dbReference>
<dbReference type="InterPro" id="IPR052906">
    <property type="entry name" value="Type_IV_Methyl-Rstrct_Enzyme"/>
</dbReference>
<keyword evidence="1" id="KW-1133">Transmembrane helix</keyword>
<protein>
    <submittedName>
        <fullName evidence="4">Restriction endonuclease</fullName>
        <ecNumber evidence="4">3.1.21.-</ecNumber>
    </submittedName>
</protein>
<dbReference type="EC" id="3.1.21.-" evidence="4"/>
<dbReference type="InterPro" id="IPR007560">
    <property type="entry name" value="Restrct_endonuc_IV_Mrr"/>
</dbReference>
<name>A0ABW2A9E6_9GAMM</name>
<dbReference type="PANTHER" id="PTHR30015">
    <property type="entry name" value="MRR RESTRICTION SYSTEM PROTEIN"/>
    <property type="match status" value="1"/>
</dbReference>
<dbReference type="Pfam" id="PF01396">
    <property type="entry name" value="Zn_ribbon_Top1"/>
    <property type="match status" value="1"/>
</dbReference>
<evidence type="ECO:0000313" key="4">
    <source>
        <dbReference type="EMBL" id="MFC6674068.1"/>
    </source>
</evidence>
<feature type="domain" description="DNA topoisomerase type IA zn finger" evidence="2">
    <location>
        <begin position="252"/>
        <end position="287"/>
    </location>
</feature>
<sequence length="290" mass="31542">MARNRRASVINDLVHIASRLPSWASLASALISYLVLHHFADRPVQVATKPGSALPTNMADILFQPLLNVLQYAIPMAFLFGALISAVKAFSGRRLAKQYLVTPAGQNNVSKPAESHHGTENMSWQQFELLVGQAFRQAGYSVVDGGEQGPDGGVDVHLKKDGQTFLVQCKHWRARSVGVSVVRELYGVMTAAGAKGGFVVTSGDFTEEARAFANGKRISLIDGAKLDTMLRKAAQSVPEDALKPSEIHSEIVLCPRCSSPMVKRRARQGANVGQEFWGCSRFPQCRGIRN</sequence>
<feature type="transmembrane region" description="Helical" evidence="1">
    <location>
        <begin position="20"/>
        <end position="40"/>
    </location>
</feature>
<dbReference type="GO" id="GO:0016787">
    <property type="term" value="F:hydrolase activity"/>
    <property type="evidence" value="ECO:0007669"/>
    <property type="project" value="UniProtKB-KW"/>
</dbReference>
<dbReference type="SUPFAM" id="SSF52980">
    <property type="entry name" value="Restriction endonuclease-like"/>
    <property type="match status" value="1"/>
</dbReference>
<evidence type="ECO:0000259" key="2">
    <source>
        <dbReference type="Pfam" id="PF01396"/>
    </source>
</evidence>
<dbReference type="Proteomes" id="UP001596422">
    <property type="component" value="Unassembled WGS sequence"/>
</dbReference>
<keyword evidence="4" id="KW-0378">Hydrolase</keyword>
<gene>
    <name evidence="4" type="ORF">ACFQDL_31205</name>
</gene>
<keyword evidence="1" id="KW-0472">Membrane</keyword>
<keyword evidence="4" id="KW-0255">Endonuclease</keyword>
<comment type="caution">
    <text evidence="4">The sequence shown here is derived from an EMBL/GenBank/DDBJ whole genome shotgun (WGS) entry which is preliminary data.</text>
</comment>
<keyword evidence="1" id="KW-0812">Transmembrane</keyword>
<dbReference type="EMBL" id="JBHSWE010000002">
    <property type="protein sequence ID" value="MFC6674068.1"/>
    <property type="molecule type" value="Genomic_DNA"/>
</dbReference>
<evidence type="ECO:0000313" key="5">
    <source>
        <dbReference type="Proteomes" id="UP001596422"/>
    </source>
</evidence>
<dbReference type="Gene3D" id="3.30.65.10">
    <property type="entry name" value="Bacterial Topoisomerase I, domain 1"/>
    <property type="match status" value="1"/>
</dbReference>
<keyword evidence="5" id="KW-1185">Reference proteome</keyword>
<proteinExistence type="predicted"/>
<feature type="domain" description="Restriction endonuclease type IV Mrr" evidence="3">
    <location>
        <begin position="120"/>
        <end position="230"/>
    </location>
</feature>
<reference evidence="5" key="1">
    <citation type="journal article" date="2019" name="Int. J. Syst. Evol. Microbiol.">
        <title>The Global Catalogue of Microorganisms (GCM) 10K type strain sequencing project: providing services to taxonomists for standard genome sequencing and annotation.</title>
        <authorList>
            <consortium name="The Broad Institute Genomics Platform"/>
            <consortium name="The Broad Institute Genome Sequencing Center for Infectious Disease"/>
            <person name="Wu L."/>
            <person name="Ma J."/>
        </authorList>
    </citation>
    <scope>NUCLEOTIDE SEQUENCE [LARGE SCALE GENOMIC DNA]</scope>
    <source>
        <strain evidence="5">NBRC 111756</strain>
    </source>
</reference>
<dbReference type="RefSeq" id="WP_379913688.1">
    <property type="nucleotide sequence ID" value="NZ_JBHSWE010000002.1"/>
</dbReference>
<dbReference type="InterPro" id="IPR011335">
    <property type="entry name" value="Restrct_endonuc-II-like"/>
</dbReference>
<dbReference type="PANTHER" id="PTHR30015:SF7">
    <property type="entry name" value="TYPE IV METHYL-DIRECTED RESTRICTION ENZYME ECOKMRR"/>
    <property type="match status" value="1"/>
</dbReference>
<dbReference type="InterPro" id="IPR011856">
    <property type="entry name" value="tRNA_endonuc-like_dom_sf"/>
</dbReference>
<evidence type="ECO:0000259" key="3">
    <source>
        <dbReference type="Pfam" id="PF04471"/>
    </source>
</evidence>